<name>A0A1I2J526_9ACTN</name>
<evidence type="ECO:0000313" key="4">
    <source>
        <dbReference type="Proteomes" id="UP000199645"/>
    </source>
</evidence>
<dbReference type="InterPro" id="IPR015943">
    <property type="entry name" value="WD40/YVTN_repeat-like_dom_sf"/>
</dbReference>
<proteinExistence type="predicted"/>
<evidence type="ECO:0000313" key="3">
    <source>
        <dbReference type="EMBL" id="SFF48026.1"/>
    </source>
</evidence>
<dbReference type="AlphaFoldDB" id="A0A1I2J526"/>
<keyword evidence="4" id="KW-1185">Reference proteome</keyword>
<dbReference type="RefSeq" id="WP_093619063.1">
    <property type="nucleotide sequence ID" value="NZ_BOMT01000062.1"/>
</dbReference>
<evidence type="ECO:0000259" key="2">
    <source>
        <dbReference type="Pfam" id="PF13360"/>
    </source>
</evidence>
<sequence>MTASVIDLGDVTSRPEEPDDYPGGRPEFGRIRVGRLAKTVISALVVLLLGGSGLAEPPVLREIWSVPSPYPESMAIDDDAVYLRHAELGGTTMTAYDLRTGAVRWRQDTGSGSAWLGVTSQSGVLLMAGDEQAIDVKSPGGGIVSFSYAGSTTALDAATGRQLWKRAGEYHWEGTGDTVLMSEREQDGTITWLRLVRVRDGSVVWERRAPEQADTLVVQFGGDEPVRVVTASQQGALTVLRYADGAVVTSGSVPWRRRSPDTGAGSNLSAVTDRIVVVDTGLDTSGDQSRITVYRTDDLARLWARDTTGWANVQDCGPLVCVNTAQGLFEAVEPETGTRRWDMTGGQFIGHIPGGDRLLIAGTDEKPRQSVVDAATGRVIGPGGSGSVLAMDEEEGAATLVRQIAPDLGVVSRLDTGTGRSIVLGVIPDGDRAYCAERGRWIVCSLGDRLTVSTAG</sequence>
<dbReference type="InterPro" id="IPR011047">
    <property type="entry name" value="Quinoprotein_ADH-like_sf"/>
</dbReference>
<evidence type="ECO:0000256" key="1">
    <source>
        <dbReference type="SAM" id="MobiDB-lite"/>
    </source>
</evidence>
<organism evidence="3 4">
    <name type="scientific">Actinoplanes philippinensis</name>
    <dbReference type="NCBI Taxonomy" id="35752"/>
    <lineage>
        <taxon>Bacteria</taxon>
        <taxon>Bacillati</taxon>
        <taxon>Actinomycetota</taxon>
        <taxon>Actinomycetes</taxon>
        <taxon>Micromonosporales</taxon>
        <taxon>Micromonosporaceae</taxon>
        <taxon>Actinoplanes</taxon>
    </lineage>
</organism>
<feature type="region of interest" description="Disordered" evidence="1">
    <location>
        <begin position="1"/>
        <end position="26"/>
    </location>
</feature>
<reference evidence="3 4" key="1">
    <citation type="submission" date="2016-10" db="EMBL/GenBank/DDBJ databases">
        <authorList>
            <person name="de Groot N.N."/>
        </authorList>
    </citation>
    <scope>NUCLEOTIDE SEQUENCE [LARGE SCALE GENOMIC DNA]</scope>
    <source>
        <strain evidence="3 4">DSM 43019</strain>
    </source>
</reference>
<dbReference type="EMBL" id="FONV01000011">
    <property type="protein sequence ID" value="SFF48026.1"/>
    <property type="molecule type" value="Genomic_DNA"/>
</dbReference>
<dbReference type="STRING" id="35752.SAMN05421541_111126"/>
<dbReference type="OrthoDB" id="3757373at2"/>
<dbReference type="Gene3D" id="2.130.10.10">
    <property type="entry name" value="YVTN repeat-like/Quinoprotein amine dehydrogenase"/>
    <property type="match status" value="1"/>
</dbReference>
<dbReference type="PANTHER" id="PTHR34512">
    <property type="entry name" value="CELL SURFACE PROTEIN"/>
    <property type="match status" value="1"/>
</dbReference>
<gene>
    <name evidence="3" type="ORF">SAMN05421541_111126</name>
</gene>
<accession>A0A1I2J526</accession>
<dbReference type="PANTHER" id="PTHR34512:SF30">
    <property type="entry name" value="OUTER MEMBRANE PROTEIN ASSEMBLY FACTOR BAMB"/>
    <property type="match status" value="1"/>
</dbReference>
<dbReference type="InterPro" id="IPR002372">
    <property type="entry name" value="PQQ_rpt_dom"/>
</dbReference>
<dbReference type="SUPFAM" id="SSF50998">
    <property type="entry name" value="Quinoprotein alcohol dehydrogenase-like"/>
    <property type="match status" value="1"/>
</dbReference>
<dbReference type="Proteomes" id="UP000199645">
    <property type="component" value="Unassembled WGS sequence"/>
</dbReference>
<feature type="domain" description="Pyrrolo-quinoline quinone repeat" evidence="2">
    <location>
        <begin position="94"/>
        <end position="342"/>
    </location>
</feature>
<dbReference type="Pfam" id="PF13360">
    <property type="entry name" value="PQQ_2"/>
    <property type="match status" value="1"/>
</dbReference>
<protein>
    <submittedName>
        <fullName evidence="3">Outer membrane protein assembly factor BamB, contains PQQ-like beta-propeller repeat</fullName>
    </submittedName>
</protein>